<dbReference type="InterPro" id="IPR025695">
    <property type="entry name" value="DoxX-like"/>
</dbReference>
<feature type="transmembrane region" description="Helical" evidence="1">
    <location>
        <begin position="382"/>
        <end position="405"/>
    </location>
</feature>
<gene>
    <name evidence="3" type="ORF">MNBD_ALPHA06-1582</name>
</gene>
<evidence type="ECO:0000259" key="2">
    <source>
        <dbReference type="Pfam" id="PF13460"/>
    </source>
</evidence>
<feature type="transmembrane region" description="Helical" evidence="1">
    <location>
        <begin position="411"/>
        <end position="428"/>
    </location>
</feature>
<dbReference type="Pfam" id="PF13460">
    <property type="entry name" value="NAD_binding_10"/>
    <property type="match status" value="1"/>
</dbReference>
<name>A0A3B0S9H1_9ZZZZ</name>
<keyword evidence="1" id="KW-0812">Transmembrane</keyword>
<proteinExistence type="predicted"/>
<evidence type="ECO:0000313" key="3">
    <source>
        <dbReference type="EMBL" id="VAW02851.1"/>
    </source>
</evidence>
<dbReference type="GO" id="GO:0044877">
    <property type="term" value="F:protein-containing complex binding"/>
    <property type="evidence" value="ECO:0007669"/>
    <property type="project" value="TreeGrafter"/>
</dbReference>
<feature type="transmembrane region" description="Helical" evidence="1">
    <location>
        <begin position="356"/>
        <end position="375"/>
    </location>
</feature>
<evidence type="ECO:0000256" key="1">
    <source>
        <dbReference type="SAM" id="Phobius"/>
    </source>
</evidence>
<dbReference type="Gene3D" id="3.40.50.720">
    <property type="entry name" value="NAD(P)-binding Rossmann-like Domain"/>
    <property type="match status" value="1"/>
</dbReference>
<reference evidence="3" key="1">
    <citation type="submission" date="2018-06" db="EMBL/GenBank/DDBJ databases">
        <authorList>
            <person name="Zhirakovskaya E."/>
        </authorList>
    </citation>
    <scope>NUCLEOTIDE SEQUENCE</scope>
</reference>
<keyword evidence="1" id="KW-1133">Transmembrane helix</keyword>
<sequence>MRVLVTGGYGFIGSAICARLVADGHEVVAAGRKIKWAQKRFPALQWVFCDFNTDTDPDIWRERLAGVDAVVNCVGVLQDGGNDSTQNAHVTGLQALLAACEMADVRKFIHFSAIGADIEAGTKYARSKYDGAKLVKQSKLDWLIVEPSLVLDRNVYGGSALIRTLAGLPMLIPLVYGATRFQPVHMQDVTKIVSQLLRDDAPSQTQVEIAGPDSLSLQEIVALVRNWLGFGKAKFVNVPAWLAAPIFVVGDLLGVLGIRNALRSTAKRQMQYDVGGDPGQIEQLIGYKTRSITTIFNSDPASIGDRFHARAGLFLPLSRIVLALYWIFSGLIPLAISKQASFDMMAAAGLPQTSHWFIWLFGSLADITLGALLLFGIRVRLVCLAMILLTFAYIAGISLTLPGLWLDPLAVVLKVFPMMALAAVIAMVETER</sequence>
<dbReference type="AlphaFoldDB" id="A0A3B0S9H1"/>
<dbReference type="CDD" id="cd05271">
    <property type="entry name" value="NDUFA9_like_SDR_a"/>
    <property type="match status" value="1"/>
</dbReference>
<dbReference type="EMBL" id="UOEE01000347">
    <property type="protein sequence ID" value="VAW02851.1"/>
    <property type="molecule type" value="Genomic_DNA"/>
</dbReference>
<feature type="transmembrane region" description="Helical" evidence="1">
    <location>
        <begin position="313"/>
        <end position="336"/>
    </location>
</feature>
<dbReference type="InterPro" id="IPR051207">
    <property type="entry name" value="ComplexI_NDUFA9_subunit"/>
</dbReference>
<dbReference type="PANTHER" id="PTHR12126:SF11">
    <property type="entry name" value="NADH DEHYDROGENASE [UBIQUINONE] 1 ALPHA SUBCOMPLEX SUBUNIT 9, MITOCHONDRIAL"/>
    <property type="match status" value="1"/>
</dbReference>
<feature type="domain" description="NAD(P)-binding" evidence="2">
    <location>
        <begin position="7"/>
        <end position="154"/>
    </location>
</feature>
<dbReference type="SUPFAM" id="SSF51735">
    <property type="entry name" value="NAD(P)-binding Rossmann-fold domains"/>
    <property type="match status" value="1"/>
</dbReference>
<dbReference type="Pfam" id="PF13781">
    <property type="entry name" value="DoxX_3"/>
    <property type="match status" value="1"/>
</dbReference>
<organism evidence="3">
    <name type="scientific">hydrothermal vent metagenome</name>
    <dbReference type="NCBI Taxonomy" id="652676"/>
    <lineage>
        <taxon>unclassified sequences</taxon>
        <taxon>metagenomes</taxon>
        <taxon>ecological metagenomes</taxon>
    </lineage>
</organism>
<keyword evidence="1" id="KW-0472">Membrane</keyword>
<dbReference type="InterPro" id="IPR036291">
    <property type="entry name" value="NAD(P)-bd_dom_sf"/>
</dbReference>
<protein>
    <recommendedName>
        <fullName evidence="2">NAD(P)-binding domain-containing protein</fullName>
    </recommendedName>
</protein>
<feature type="transmembrane region" description="Helical" evidence="1">
    <location>
        <begin position="240"/>
        <end position="262"/>
    </location>
</feature>
<dbReference type="PANTHER" id="PTHR12126">
    <property type="entry name" value="NADH-UBIQUINONE OXIDOREDUCTASE 39 KDA SUBUNIT-RELATED"/>
    <property type="match status" value="1"/>
</dbReference>
<accession>A0A3B0S9H1</accession>
<dbReference type="InterPro" id="IPR016040">
    <property type="entry name" value="NAD(P)-bd_dom"/>
</dbReference>